<name>A0A0K2TST3_LEPSM</name>
<evidence type="ECO:0000313" key="1">
    <source>
        <dbReference type="EMBL" id="CDW29088.1"/>
    </source>
</evidence>
<reference evidence="1" key="1">
    <citation type="submission" date="2014-05" db="EMBL/GenBank/DDBJ databases">
        <authorList>
            <person name="Chronopoulou M."/>
        </authorList>
    </citation>
    <scope>NUCLEOTIDE SEQUENCE</scope>
    <source>
        <tissue evidence="1">Whole organism</tissue>
    </source>
</reference>
<sequence>MHDLLQFRYNYEKIILHFSQYKRMPNKDIVPRKFPCSLLASCLTSYLLAIKMAKRIIVAA</sequence>
<accession>A0A0K2TST3</accession>
<organism evidence="1">
    <name type="scientific">Lepeophtheirus salmonis</name>
    <name type="common">Salmon louse</name>
    <name type="synonym">Caligus salmonis</name>
    <dbReference type="NCBI Taxonomy" id="72036"/>
    <lineage>
        <taxon>Eukaryota</taxon>
        <taxon>Metazoa</taxon>
        <taxon>Ecdysozoa</taxon>
        <taxon>Arthropoda</taxon>
        <taxon>Crustacea</taxon>
        <taxon>Multicrustacea</taxon>
        <taxon>Hexanauplia</taxon>
        <taxon>Copepoda</taxon>
        <taxon>Siphonostomatoida</taxon>
        <taxon>Caligidae</taxon>
        <taxon>Lepeophtheirus</taxon>
    </lineage>
</organism>
<dbReference type="EMBL" id="HACA01011727">
    <property type="protein sequence ID" value="CDW29088.1"/>
    <property type="molecule type" value="Transcribed_RNA"/>
</dbReference>
<dbReference type="AlphaFoldDB" id="A0A0K2TST3"/>
<proteinExistence type="predicted"/>
<dbReference type="EMBL" id="HACA01011726">
    <property type="protein sequence ID" value="CDW29087.1"/>
    <property type="molecule type" value="Transcribed_RNA"/>
</dbReference>
<protein>
    <submittedName>
        <fullName evidence="1">Uncharacterized protein</fullName>
    </submittedName>
</protein>